<reference evidence="3" key="1">
    <citation type="journal article" date="2013" name="Genetics">
        <title>The draft genome and transcriptome of Panagrellus redivivus are shaped by the harsh demands of a free-living lifestyle.</title>
        <authorList>
            <person name="Srinivasan J."/>
            <person name="Dillman A.R."/>
            <person name="Macchietto M.G."/>
            <person name="Heikkinen L."/>
            <person name="Lakso M."/>
            <person name="Fracchia K.M."/>
            <person name="Antoshechkin I."/>
            <person name="Mortazavi A."/>
            <person name="Wong G."/>
            <person name="Sternberg P.W."/>
        </authorList>
    </citation>
    <scope>NUCLEOTIDE SEQUENCE [LARGE SCALE GENOMIC DNA]</scope>
    <source>
        <strain evidence="3">MT8872</strain>
    </source>
</reference>
<evidence type="ECO:0000313" key="3">
    <source>
        <dbReference type="Proteomes" id="UP000492821"/>
    </source>
</evidence>
<dbReference type="WBParaSite" id="Pan_g6472.t1">
    <property type="protein sequence ID" value="Pan_g6472.t1"/>
    <property type="gene ID" value="Pan_g6472"/>
</dbReference>
<evidence type="ECO:0000256" key="2">
    <source>
        <dbReference type="SAM" id="Phobius"/>
    </source>
</evidence>
<dbReference type="Proteomes" id="UP000492821">
    <property type="component" value="Unassembled WGS sequence"/>
</dbReference>
<keyword evidence="2" id="KW-1133">Transmembrane helix</keyword>
<proteinExistence type="predicted"/>
<feature type="region of interest" description="Disordered" evidence="1">
    <location>
        <begin position="123"/>
        <end position="149"/>
    </location>
</feature>
<organism evidence="3 4">
    <name type="scientific">Panagrellus redivivus</name>
    <name type="common">Microworm</name>
    <dbReference type="NCBI Taxonomy" id="6233"/>
    <lineage>
        <taxon>Eukaryota</taxon>
        <taxon>Metazoa</taxon>
        <taxon>Ecdysozoa</taxon>
        <taxon>Nematoda</taxon>
        <taxon>Chromadorea</taxon>
        <taxon>Rhabditida</taxon>
        <taxon>Tylenchina</taxon>
        <taxon>Panagrolaimomorpha</taxon>
        <taxon>Panagrolaimoidea</taxon>
        <taxon>Panagrolaimidae</taxon>
        <taxon>Panagrellus</taxon>
    </lineage>
</organism>
<feature type="compositionally biased region" description="Polar residues" evidence="1">
    <location>
        <begin position="126"/>
        <end position="135"/>
    </location>
</feature>
<accession>A0A7E4W4W8</accession>
<name>A0A7E4W4W8_PANRE</name>
<keyword evidence="2" id="KW-0472">Membrane</keyword>
<dbReference type="AlphaFoldDB" id="A0A7E4W4W8"/>
<keyword evidence="3" id="KW-1185">Reference proteome</keyword>
<feature type="transmembrane region" description="Helical" evidence="2">
    <location>
        <begin position="58"/>
        <end position="83"/>
    </location>
</feature>
<protein>
    <submittedName>
        <fullName evidence="4">Uncharacterized protein</fullName>
    </submittedName>
</protein>
<reference evidence="4" key="2">
    <citation type="submission" date="2020-10" db="UniProtKB">
        <authorList>
            <consortium name="WormBaseParasite"/>
        </authorList>
    </citation>
    <scope>IDENTIFICATION</scope>
</reference>
<evidence type="ECO:0000313" key="4">
    <source>
        <dbReference type="WBParaSite" id="Pan_g6472.t1"/>
    </source>
</evidence>
<evidence type="ECO:0000256" key="1">
    <source>
        <dbReference type="SAM" id="MobiDB-lite"/>
    </source>
</evidence>
<sequence>MEPSTSTISPVNPSSLVETTTVMILNITATISNTKNTTDDNEGVFIPHIVNIFERHPWLFWAFLASLVLVVVSVVVLTVYCIVHNKKKVIRRGSSQAIFNYDDAGYGCLPCFRRYRGTEKAKCDLQRQNSASNMSPYGRSGPLPPPRTHLPPLNLSESIHPATTGINITSMKGIPEIDLAYDQHRPLPPIRPKS</sequence>
<keyword evidence="2" id="KW-0812">Transmembrane</keyword>